<keyword evidence="6 10" id="KW-0812">Transmembrane</keyword>
<evidence type="ECO:0000256" key="8">
    <source>
        <dbReference type="ARBA" id="ARBA00022989"/>
    </source>
</evidence>
<dbReference type="InterPro" id="IPR005467">
    <property type="entry name" value="His_kinase_dom"/>
</dbReference>
<keyword evidence="10" id="KW-0472">Membrane</keyword>
<dbReference type="InterPro" id="IPR003660">
    <property type="entry name" value="HAMP_dom"/>
</dbReference>
<evidence type="ECO:0000256" key="10">
    <source>
        <dbReference type="SAM" id="Phobius"/>
    </source>
</evidence>
<dbReference type="InterPro" id="IPR050428">
    <property type="entry name" value="TCS_sensor_his_kinase"/>
</dbReference>
<comment type="catalytic activity">
    <reaction evidence="1">
        <text>ATP + protein L-histidine = ADP + protein N-phospho-L-histidine.</text>
        <dbReference type="EC" id="2.7.13.3"/>
    </reaction>
</comment>
<keyword evidence="5" id="KW-0808">Transferase</keyword>
<dbReference type="Pfam" id="PF00512">
    <property type="entry name" value="HisKA"/>
    <property type="match status" value="1"/>
</dbReference>
<dbReference type="Gene3D" id="1.10.287.130">
    <property type="match status" value="1"/>
</dbReference>
<dbReference type="InterPro" id="IPR036890">
    <property type="entry name" value="HATPase_C_sf"/>
</dbReference>
<proteinExistence type="predicted"/>
<dbReference type="RefSeq" id="WP_350350318.1">
    <property type="nucleotide sequence ID" value="NZ_CP158357.1"/>
</dbReference>
<keyword evidence="8 10" id="KW-1133">Transmembrane helix</keyword>
<dbReference type="SUPFAM" id="SSF47384">
    <property type="entry name" value="Homodimeric domain of signal transducing histidine kinase"/>
    <property type="match status" value="1"/>
</dbReference>
<feature type="transmembrane region" description="Helical" evidence="10">
    <location>
        <begin position="31"/>
        <end position="53"/>
    </location>
</feature>
<dbReference type="Gene3D" id="3.30.565.10">
    <property type="entry name" value="Histidine kinase-like ATPase, C-terminal domain"/>
    <property type="match status" value="1"/>
</dbReference>
<gene>
    <name evidence="13" type="ORF">ABS642_12460</name>
</gene>
<evidence type="ECO:0000256" key="6">
    <source>
        <dbReference type="ARBA" id="ARBA00022692"/>
    </source>
</evidence>
<dbReference type="SMART" id="SM00387">
    <property type="entry name" value="HATPase_c"/>
    <property type="match status" value="1"/>
</dbReference>
<reference evidence="13" key="1">
    <citation type="submission" date="2024-06" db="EMBL/GenBank/DDBJ databases">
        <title>Draft genome sequence of Microbacterium sp. strain A8/3-1, isolated from Oxytropis tragacanthoides Fisch. ex DC. Root nodules in the Altai region of Russia.</title>
        <authorList>
            <person name="Sazanova A."/>
            <person name="Guro P."/>
            <person name="Kuznetsova I."/>
            <person name="Belimov A."/>
            <person name="Safronova V."/>
        </authorList>
    </citation>
    <scope>NUCLEOTIDE SEQUENCE</scope>
    <source>
        <strain evidence="13">A8/3-1</strain>
    </source>
</reference>
<feature type="domain" description="HAMP" evidence="12">
    <location>
        <begin position="129"/>
        <end position="182"/>
    </location>
</feature>
<dbReference type="InterPro" id="IPR003594">
    <property type="entry name" value="HATPase_dom"/>
</dbReference>
<evidence type="ECO:0000313" key="13">
    <source>
        <dbReference type="EMBL" id="XBX76723.1"/>
    </source>
</evidence>
<comment type="subcellular location">
    <subcellularLocation>
        <location evidence="2">Cell membrane</location>
    </subcellularLocation>
</comment>
<dbReference type="SMART" id="SM00388">
    <property type="entry name" value="HisKA"/>
    <property type="match status" value="1"/>
</dbReference>
<organism evidence="13">
    <name type="scientific">Microbacterium sp. A8/3-1</name>
    <dbReference type="NCBI Taxonomy" id="3160749"/>
    <lineage>
        <taxon>Bacteria</taxon>
        <taxon>Bacillati</taxon>
        <taxon>Actinomycetota</taxon>
        <taxon>Actinomycetes</taxon>
        <taxon>Micrococcales</taxon>
        <taxon>Microbacteriaceae</taxon>
        <taxon>Microbacterium</taxon>
    </lineage>
</organism>
<keyword evidence="9" id="KW-0902">Two-component regulatory system</keyword>
<keyword evidence="7 13" id="KW-0418">Kinase</keyword>
<dbReference type="SMART" id="SM00304">
    <property type="entry name" value="HAMP"/>
    <property type="match status" value="1"/>
</dbReference>
<dbReference type="GO" id="GO:0000155">
    <property type="term" value="F:phosphorelay sensor kinase activity"/>
    <property type="evidence" value="ECO:0007669"/>
    <property type="project" value="InterPro"/>
</dbReference>
<dbReference type="PROSITE" id="PS50109">
    <property type="entry name" value="HIS_KIN"/>
    <property type="match status" value="1"/>
</dbReference>
<dbReference type="PROSITE" id="PS50885">
    <property type="entry name" value="HAMP"/>
    <property type="match status" value="1"/>
</dbReference>
<keyword evidence="4" id="KW-0597">Phosphoprotein</keyword>
<dbReference type="PANTHER" id="PTHR45436:SF5">
    <property type="entry name" value="SENSOR HISTIDINE KINASE TRCS"/>
    <property type="match status" value="1"/>
</dbReference>
<evidence type="ECO:0000259" key="12">
    <source>
        <dbReference type="PROSITE" id="PS50885"/>
    </source>
</evidence>
<evidence type="ECO:0000256" key="4">
    <source>
        <dbReference type="ARBA" id="ARBA00022553"/>
    </source>
</evidence>
<name>A0AAU7VT31_9MICO</name>
<dbReference type="EMBL" id="CP158357">
    <property type="protein sequence ID" value="XBX76723.1"/>
    <property type="molecule type" value="Genomic_DNA"/>
</dbReference>
<dbReference type="Pfam" id="PF02518">
    <property type="entry name" value="HATPase_c"/>
    <property type="match status" value="1"/>
</dbReference>
<dbReference type="CDD" id="cd00082">
    <property type="entry name" value="HisKA"/>
    <property type="match status" value="1"/>
</dbReference>
<dbReference type="EC" id="2.7.13.3" evidence="3"/>
<dbReference type="SUPFAM" id="SSF55874">
    <property type="entry name" value="ATPase domain of HSP90 chaperone/DNA topoisomerase II/histidine kinase"/>
    <property type="match status" value="1"/>
</dbReference>
<evidence type="ECO:0000256" key="2">
    <source>
        <dbReference type="ARBA" id="ARBA00004236"/>
    </source>
</evidence>
<sequence length="405" mass="43449">MSATRPTGSTEPNRLKLSVEGFRLTLRTRLALTYAGLLTLAGALMMLIVYVVVGYLPTYAFAVPATTAEPLQTTPTEPLYDTGIAAAETIPGLIVSSRSDVQTLILIIAAILLVLLAGGGTWAGWALAGRMLRPLQEVNAAAHRAARGHLDHRIALAGPKDELTDLADTFDEMLEGLERSFGTYRRFAANASHELRTPLATTRAMLDVALSGADAHERPLLERLRETNERSIDTVESLLDLTEVDAASADHGIVQLEQVATFVLAEVAEEAEAAGVRIDYRLSTTPVSGDASLLRQLLFNLIQNGVRHNEPGGWVRVTTESRPRTGAELRVENSGAIVADADLESLTDPFFRARGRSTASTSKGRGLGLSIVKAITDRHDATLRFAAREEGGLVATVVFPPDDAP</sequence>
<evidence type="ECO:0000259" key="11">
    <source>
        <dbReference type="PROSITE" id="PS50109"/>
    </source>
</evidence>
<evidence type="ECO:0000256" key="1">
    <source>
        <dbReference type="ARBA" id="ARBA00000085"/>
    </source>
</evidence>
<dbReference type="InterPro" id="IPR036097">
    <property type="entry name" value="HisK_dim/P_sf"/>
</dbReference>
<dbReference type="Gene3D" id="6.10.340.10">
    <property type="match status" value="1"/>
</dbReference>
<accession>A0AAU7VT31</accession>
<evidence type="ECO:0000256" key="3">
    <source>
        <dbReference type="ARBA" id="ARBA00012438"/>
    </source>
</evidence>
<dbReference type="SUPFAM" id="SSF158472">
    <property type="entry name" value="HAMP domain-like"/>
    <property type="match status" value="1"/>
</dbReference>
<dbReference type="AlphaFoldDB" id="A0AAU7VT31"/>
<dbReference type="InterPro" id="IPR003661">
    <property type="entry name" value="HisK_dim/P_dom"/>
</dbReference>
<protein>
    <recommendedName>
        <fullName evidence="3">histidine kinase</fullName>
        <ecNumber evidence="3">2.7.13.3</ecNumber>
    </recommendedName>
</protein>
<dbReference type="PANTHER" id="PTHR45436">
    <property type="entry name" value="SENSOR HISTIDINE KINASE YKOH"/>
    <property type="match status" value="1"/>
</dbReference>
<evidence type="ECO:0000256" key="9">
    <source>
        <dbReference type="ARBA" id="ARBA00023012"/>
    </source>
</evidence>
<evidence type="ECO:0000256" key="7">
    <source>
        <dbReference type="ARBA" id="ARBA00022777"/>
    </source>
</evidence>
<evidence type="ECO:0000256" key="5">
    <source>
        <dbReference type="ARBA" id="ARBA00022679"/>
    </source>
</evidence>
<dbReference type="Pfam" id="PF00672">
    <property type="entry name" value="HAMP"/>
    <property type="match status" value="1"/>
</dbReference>
<feature type="transmembrane region" description="Helical" evidence="10">
    <location>
        <begin position="104"/>
        <end position="128"/>
    </location>
</feature>
<dbReference type="GO" id="GO:0005886">
    <property type="term" value="C:plasma membrane"/>
    <property type="evidence" value="ECO:0007669"/>
    <property type="project" value="UniProtKB-SubCell"/>
</dbReference>
<feature type="domain" description="Histidine kinase" evidence="11">
    <location>
        <begin position="190"/>
        <end position="403"/>
    </location>
</feature>